<feature type="transmembrane region" description="Helical" evidence="1">
    <location>
        <begin position="313"/>
        <end position="330"/>
    </location>
</feature>
<dbReference type="EMBL" id="ARXR01000008">
    <property type="protein sequence ID" value="MBF5052734.1"/>
    <property type="molecule type" value="Genomic_DNA"/>
</dbReference>
<keyword evidence="1" id="KW-1133">Transmembrane helix</keyword>
<proteinExistence type="predicted"/>
<keyword evidence="1" id="KW-0472">Membrane</keyword>
<feature type="transmembrane region" description="Helical" evidence="1">
    <location>
        <begin position="164"/>
        <end position="186"/>
    </location>
</feature>
<evidence type="ECO:0000256" key="1">
    <source>
        <dbReference type="SAM" id="Phobius"/>
    </source>
</evidence>
<accession>A0ABS0AFR4</accession>
<feature type="transmembrane region" description="Helical" evidence="1">
    <location>
        <begin position="262"/>
        <end position="280"/>
    </location>
</feature>
<feature type="transmembrane region" description="Helical" evidence="1">
    <location>
        <begin position="433"/>
        <end position="452"/>
    </location>
</feature>
<feature type="transmembrane region" description="Helical" evidence="1">
    <location>
        <begin position="350"/>
        <end position="378"/>
    </location>
</feature>
<evidence type="ECO:0000313" key="2">
    <source>
        <dbReference type="EMBL" id="MBF5052734.1"/>
    </source>
</evidence>
<feature type="transmembrane region" description="Helical" evidence="1">
    <location>
        <begin position="390"/>
        <end position="413"/>
    </location>
</feature>
<keyword evidence="1" id="KW-0812">Transmembrane</keyword>
<feature type="transmembrane region" description="Helical" evidence="1">
    <location>
        <begin position="110"/>
        <end position="135"/>
    </location>
</feature>
<organism evidence="2 3">
    <name type="scientific">Alloalcanivorax venustensis ISO4</name>
    <dbReference type="NCBI Taxonomy" id="1177184"/>
    <lineage>
        <taxon>Bacteria</taxon>
        <taxon>Pseudomonadati</taxon>
        <taxon>Pseudomonadota</taxon>
        <taxon>Gammaproteobacteria</taxon>
        <taxon>Oceanospirillales</taxon>
        <taxon>Alcanivoracaceae</taxon>
        <taxon>Alloalcanivorax</taxon>
    </lineage>
</organism>
<dbReference type="Proteomes" id="UP000644441">
    <property type="component" value="Unassembled WGS sequence"/>
</dbReference>
<feature type="transmembrane region" description="Helical" evidence="1">
    <location>
        <begin position="236"/>
        <end position="256"/>
    </location>
</feature>
<sequence length="453" mass="48693">MIGTLMALTADSGLQDIGLWMARPALLIYLIVQWPRQGYLARGLQLVALTLATSVAAFHSDPLPILLDAWDRFCFFATFVSALGLLRVSAMRSRLIRDAGQVLIRQRPTWRYPTLSLGSALFGMIVNIGVLNLFGAMVQRSNSLRAAGGVKAIQSIRERRMMMAMLRGFSLAPLVSPLGITLAVILSTMPQLTWSTIAPVAFPTAGLVFFLGWALDWLLRPRHLTAPTASRPASGPLYRFILLALGITVLVFVVSLGLDVRLPVAVLIACPLSAVGWMAVQRRRLGGGTGVVRAVTLLGRHSRLIFGASRNEIAVLGGSAFLGGLLIPLVDQAWLGDLLIATGLHGAPAAVTAMLVVLLLAQVGLNPIVSVTLIAGLFADTHVIGLEPQVLAVALMSAWSLAMISSPFTAAMMVLAQLTGRSPYTLAWRWDGLFFLLLLPLISGWLFVVDAFY</sequence>
<protein>
    <submittedName>
        <fullName evidence="2">Uncharacterized protein</fullName>
    </submittedName>
</protein>
<comment type="caution">
    <text evidence="2">The sequence shown here is derived from an EMBL/GenBank/DDBJ whole genome shotgun (WGS) entry which is preliminary data.</text>
</comment>
<name>A0ABS0AFR4_9GAMM</name>
<feature type="transmembrane region" description="Helical" evidence="1">
    <location>
        <begin position="192"/>
        <end position="215"/>
    </location>
</feature>
<evidence type="ECO:0000313" key="3">
    <source>
        <dbReference type="Proteomes" id="UP000644441"/>
    </source>
</evidence>
<gene>
    <name evidence="2" type="ORF">ISO4_01336</name>
</gene>
<reference evidence="2 3" key="1">
    <citation type="submission" date="2012-09" db="EMBL/GenBank/DDBJ databases">
        <title>Genome Sequence of alkane-degrading Bacterium Alcanivorax venustensis ISO4.</title>
        <authorList>
            <person name="Lai Q."/>
            <person name="Shao Z."/>
        </authorList>
    </citation>
    <scope>NUCLEOTIDE SEQUENCE [LARGE SCALE GENOMIC DNA]</scope>
    <source>
        <strain evidence="2 3">ISO4</strain>
    </source>
</reference>
<keyword evidence="3" id="KW-1185">Reference proteome</keyword>